<keyword evidence="3" id="KW-1185">Reference proteome</keyword>
<dbReference type="PROSITE" id="PS51257">
    <property type="entry name" value="PROKAR_LIPOPROTEIN"/>
    <property type="match status" value="1"/>
</dbReference>
<evidence type="ECO:0008006" key="4">
    <source>
        <dbReference type="Google" id="ProtNLM"/>
    </source>
</evidence>
<keyword evidence="1" id="KW-0732">Signal</keyword>
<dbReference type="Proteomes" id="UP000322791">
    <property type="component" value="Unassembled WGS sequence"/>
</dbReference>
<name>A0A5D6UVF9_9BACT</name>
<proteinExistence type="predicted"/>
<gene>
    <name evidence="2" type="ORF">FY528_16580</name>
</gene>
<dbReference type="AlphaFoldDB" id="A0A5D6UVF9"/>
<dbReference type="EMBL" id="VTHL01000020">
    <property type="protein sequence ID" value="TYZ06888.1"/>
    <property type="molecule type" value="Genomic_DNA"/>
</dbReference>
<evidence type="ECO:0000256" key="1">
    <source>
        <dbReference type="SAM" id="SignalP"/>
    </source>
</evidence>
<reference evidence="2 3" key="1">
    <citation type="submission" date="2019-08" db="EMBL/GenBank/DDBJ databases">
        <authorList>
            <person name="Seo M.-J."/>
        </authorList>
    </citation>
    <scope>NUCLEOTIDE SEQUENCE [LARGE SCALE GENOMIC DNA]</scope>
    <source>
        <strain evidence="2 3">KIGAM108</strain>
    </source>
</reference>
<sequence>MLQFRSLLFALAALCWLMACESAPPATATRSLATSRPLRTPVPAAGSATANFAVPKPNSEYAGVYAVSDTAICPLFITITRQGNAYLFSCTNGRTTKGNVQISREADGMYFTFVGLKGEDLEEDISASWEDGTLRIQNYGNSMNEYTRFGNCDAKYLELRRQ</sequence>
<feature type="chain" id="PRO_5023103586" description="Lipoprotein" evidence="1">
    <location>
        <begin position="29"/>
        <end position="162"/>
    </location>
</feature>
<accession>A0A5D6UVF9</accession>
<protein>
    <recommendedName>
        <fullName evidence="4">Lipoprotein</fullName>
    </recommendedName>
</protein>
<organism evidence="2 3">
    <name type="scientific">Hymenobacter lutimineralis</name>
    <dbReference type="NCBI Taxonomy" id="2606448"/>
    <lineage>
        <taxon>Bacteria</taxon>
        <taxon>Pseudomonadati</taxon>
        <taxon>Bacteroidota</taxon>
        <taxon>Cytophagia</taxon>
        <taxon>Cytophagales</taxon>
        <taxon>Hymenobacteraceae</taxon>
        <taxon>Hymenobacter</taxon>
    </lineage>
</organism>
<comment type="caution">
    <text evidence="2">The sequence shown here is derived from an EMBL/GenBank/DDBJ whole genome shotgun (WGS) entry which is preliminary data.</text>
</comment>
<evidence type="ECO:0000313" key="2">
    <source>
        <dbReference type="EMBL" id="TYZ06888.1"/>
    </source>
</evidence>
<feature type="signal peptide" evidence="1">
    <location>
        <begin position="1"/>
        <end position="28"/>
    </location>
</feature>
<dbReference type="RefSeq" id="WP_149072142.1">
    <property type="nucleotide sequence ID" value="NZ_VTHL01000020.1"/>
</dbReference>
<evidence type="ECO:0000313" key="3">
    <source>
        <dbReference type="Proteomes" id="UP000322791"/>
    </source>
</evidence>